<evidence type="ECO:0000256" key="6">
    <source>
        <dbReference type="PROSITE-ProRule" id="PRU10007"/>
    </source>
</evidence>
<evidence type="ECO:0000256" key="7">
    <source>
        <dbReference type="RuleBase" id="RU003345"/>
    </source>
</evidence>
<dbReference type="GO" id="GO:0005737">
    <property type="term" value="C:cytoplasm"/>
    <property type="evidence" value="ECO:0007669"/>
    <property type="project" value="TreeGrafter"/>
</dbReference>
<dbReference type="RefSeq" id="WP_261836326.1">
    <property type="nucleotide sequence ID" value="NZ_AP024882.1"/>
</dbReference>
<sequence length="476" mass="53002">MTQLNLITKDLEQEEQRLHKALHQLRAGYEQNQFPSLEERKALLLSLKDSLLEHQDALVKALSDDFELRSEFDSAMTDIMPTVAHINYTLKHLKSWMKPSKRSSGLLMAPSKVEVQYQPVGVVGIISPWNFPIILSLAPVATAFAAGNKVMLKLSEYTPHTNEVVGKIIEPLKEHIYLVEGDASVASIFSGLRFDHLLFTGSTQVGRLVAQSAAKNLVPVTLELGGKSPVVVTPSSNLDTVIDQIVFGKCVNAGQICVAPDYVLIEQDKIDAFAELFVKRFITLYGENPNDFTHIINNGQYQRLKAAIEEAEKDQSTQVVPVSEYGLSDSNRRILPHLIINPSLELKVMTEEIFGPVLPIVGYQKLEDAVEFINQRERPLALYIMSEDDASTEFILKRTHSGGVAVNDTILHVGAEDAPFGGIGESGLGHYHGKEGFLTFSHARTVFKTPTWLPRATYMLKARKLTLKMIRKLFVK</sequence>
<dbReference type="CDD" id="cd07133">
    <property type="entry name" value="ALDH_CALDH_CalB"/>
    <property type="match status" value="1"/>
</dbReference>
<dbReference type="InterPro" id="IPR012394">
    <property type="entry name" value="Aldehyde_DH_NAD(P)"/>
</dbReference>
<dbReference type="GO" id="GO:0006081">
    <property type="term" value="P:aldehyde metabolic process"/>
    <property type="evidence" value="ECO:0007669"/>
    <property type="project" value="InterPro"/>
</dbReference>
<dbReference type="Pfam" id="PF00171">
    <property type="entry name" value="Aldedh"/>
    <property type="match status" value="1"/>
</dbReference>
<dbReference type="InterPro" id="IPR016161">
    <property type="entry name" value="Ald_DH/histidinol_DH"/>
</dbReference>
<keyword evidence="2 4" id="KW-0560">Oxidoreductase</keyword>
<dbReference type="Gene3D" id="3.40.605.10">
    <property type="entry name" value="Aldehyde Dehydrogenase, Chain A, domain 1"/>
    <property type="match status" value="1"/>
</dbReference>
<evidence type="ECO:0000256" key="5">
    <source>
        <dbReference type="PIRSR" id="PIRSR036492-1"/>
    </source>
</evidence>
<protein>
    <recommendedName>
        <fullName evidence="4">Aldehyde dehydrogenase</fullName>
    </recommendedName>
</protein>
<feature type="active site" evidence="5 6">
    <location>
        <position position="223"/>
    </location>
</feature>
<keyword evidence="3" id="KW-0520">NAD</keyword>
<dbReference type="Proteomes" id="UP000031671">
    <property type="component" value="Unassembled WGS sequence"/>
</dbReference>
<dbReference type="GO" id="GO:0004029">
    <property type="term" value="F:aldehyde dehydrogenase (NAD+) activity"/>
    <property type="evidence" value="ECO:0007669"/>
    <property type="project" value="TreeGrafter"/>
</dbReference>
<feature type="active site" evidence="5">
    <location>
        <position position="257"/>
    </location>
</feature>
<evidence type="ECO:0000313" key="9">
    <source>
        <dbReference type="EMBL" id="GAM56568.1"/>
    </source>
</evidence>
<reference evidence="9 10" key="2">
    <citation type="submission" date="2015-01" db="EMBL/GenBank/DDBJ databases">
        <authorList>
            <consortium name="NBRP consortium"/>
            <person name="Sawabe T."/>
            <person name="Meirelles P."/>
            <person name="Feng G."/>
            <person name="Sayaka M."/>
            <person name="Hattori M."/>
            <person name="Ohkuma M."/>
        </authorList>
    </citation>
    <scope>NUCLEOTIDE SEQUENCE [LARGE SCALE GENOMIC DNA]</scope>
    <source>
        <strain evidence="10">JCM 19231</strain>
    </source>
</reference>
<dbReference type="SUPFAM" id="SSF53720">
    <property type="entry name" value="ALDH-like"/>
    <property type="match status" value="1"/>
</dbReference>
<evidence type="ECO:0000259" key="8">
    <source>
        <dbReference type="Pfam" id="PF00171"/>
    </source>
</evidence>
<dbReference type="InterPro" id="IPR029510">
    <property type="entry name" value="Ald_DH_CS_GLU"/>
</dbReference>
<comment type="caution">
    <text evidence="9">The sequence shown here is derived from an EMBL/GenBank/DDBJ whole genome shotgun (WGS) entry which is preliminary data.</text>
</comment>
<dbReference type="Gene3D" id="3.40.309.10">
    <property type="entry name" value="Aldehyde Dehydrogenase, Chain A, domain 2"/>
    <property type="match status" value="1"/>
</dbReference>
<dbReference type="PANTHER" id="PTHR43570">
    <property type="entry name" value="ALDEHYDE DEHYDROGENASE"/>
    <property type="match status" value="1"/>
</dbReference>
<evidence type="ECO:0000256" key="4">
    <source>
        <dbReference type="PIRNR" id="PIRNR036492"/>
    </source>
</evidence>
<dbReference type="PIRSF" id="PIRSF036492">
    <property type="entry name" value="ALDH"/>
    <property type="match status" value="1"/>
</dbReference>
<dbReference type="PANTHER" id="PTHR43570:SF20">
    <property type="entry name" value="ALDEHYDE DEHYDROGENASE ALDX-RELATED"/>
    <property type="match status" value="1"/>
</dbReference>
<organism evidence="9 10">
    <name type="scientific">Vibrio ishigakensis</name>
    <dbReference type="NCBI Taxonomy" id="1481914"/>
    <lineage>
        <taxon>Bacteria</taxon>
        <taxon>Pseudomonadati</taxon>
        <taxon>Pseudomonadota</taxon>
        <taxon>Gammaproteobacteria</taxon>
        <taxon>Vibrionales</taxon>
        <taxon>Vibrionaceae</taxon>
        <taxon>Vibrio</taxon>
    </lineage>
</organism>
<dbReference type="PROSITE" id="PS00687">
    <property type="entry name" value="ALDEHYDE_DEHYDR_GLU"/>
    <property type="match status" value="1"/>
</dbReference>
<evidence type="ECO:0000256" key="1">
    <source>
        <dbReference type="ARBA" id="ARBA00009986"/>
    </source>
</evidence>
<gene>
    <name evidence="9" type="ORF">JCM19231_679</name>
</gene>
<feature type="domain" description="Aldehyde dehydrogenase" evidence="8">
    <location>
        <begin position="15"/>
        <end position="446"/>
    </location>
</feature>
<dbReference type="AlphaFoldDB" id="A0A0B8NZV6"/>
<comment type="similarity">
    <text evidence="1 4 7">Belongs to the aldehyde dehydrogenase family.</text>
</comment>
<name>A0A0B8NZV6_9VIBR</name>
<reference evidence="9 10" key="1">
    <citation type="submission" date="2015-01" db="EMBL/GenBank/DDBJ databases">
        <title>Vibrio sp. C1 JCM 19231 whole genome shotgun sequence.</title>
        <authorList>
            <person name="Sawabe T."/>
            <person name="Meirelles P."/>
            <person name="Feng G."/>
            <person name="Sayaka M."/>
            <person name="Hattori M."/>
            <person name="Ohkuma M."/>
        </authorList>
    </citation>
    <scope>NUCLEOTIDE SEQUENCE [LARGE SCALE GENOMIC DNA]</scope>
    <source>
        <strain evidence="10">JCM 19231</strain>
    </source>
</reference>
<evidence type="ECO:0000256" key="2">
    <source>
        <dbReference type="ARBA" id="ARBA00023002"/>
    </source>
</evidence>
<accession>A0A0B8NZV6</accession>
<dbReference type="InterPro" id="IPR016162">
    <property type="entry name" value="Ald_DH_N"/>
</dbReference>
<dbReference type="InterPro" id="IPR015590">
    <property type="entry name" value="Aldehyde_DH_dom"/>
</dbReference>
<dbReference type="EMBL" id="BBRZ01000032">
    <property type="protein sequence ID" value="GAM56568.1"/>
    <property type="molecule type" value="Genomic_DNA"/>
</dbReference>
<evidence type="ECO:0000256" key="3">
    <source>
        <dbReference type="ARBA" id="ARBA00023027"/>
    </source>
</evidence>
<dbReference type="InterPro" id="IPR016163">
    <property type="entry name" value="Ald_DH_C"/>
</dbReference>
<evidence type="ECO:0000313" key="10">
    <source>
        <dbReference type="Proteomes" id="UP000031671"/>
    </source>
</evidence>
<proteinExistence type="inferred from homology"/>
<keyword evidence="10" id="KW-1185">Reference proteome</keyword>